<gene>
    <name evidence="12" type="ORF">NEMVEDRAFT_v1g21213</name>
</gene>
<keyword evidence="7" id="KW-0269">Exonuclease</keyword>
<feature type="domain" description="RNB" evidence="11">
    <location>
        <begin position="288"/>
        <end position="633"/>
    </location>
</feature>
<feature type="compositionally biased region" description="Polar residues" evidence="10">
    <location>
        <begin position="1"/>
        <end position="19"/>
    </location>
</feature>
<dbReference type="InterPro" id="IPR028591">
    <property type="entry name" value="DIS3L2"/>
</dbReference>
<dbReference type="Pfam" id="PF00773">
    <property type="entry name" value="RNB"/>
    <property type="match status" value="1"/>
</dbReference>
<dbReference type="Gene3D" id="2.40.50.140">
    <property type="entry name" value="Nucleic acid-binding proteins"/>
    <property type="match status" value="1"/>
</dbReference>
<dbReference type="FunFam" id="2.40.50.700:FF:000003">
    <property type="entry name" value="DIS3-like exonuclease 2"/>
    <property type="match status" value="1"/>
</dbReference>
<evidence type="ECO:0000256" key="1">
    <source>
        <dbReference type="ARBA" id="ARBA00004496"/>
    </source>
</evidence>
<feature type="non-terminal residue" evidence="12">
    <location>
        <position position="1"/>
    </location>
</feature>
<dbReference type="GO" id="GO:0008266">
    <property type="term" value="F:poly(U) RNA binding"/>
    <property type="evidence" value="ECO:0007669"/>
    <property type="project" value="UniProtKB-ARBA"/>
</dbReference>
<dbReference type="SMART" id="SM00955">
    <property type="entry name" value="RNB"/>
    <property type="match status" value="1"/>
</dbReference>
<evidence type="ECO:0000256" key="10">
    <source>
        <dbReference type="SAM" id="MobiDB-lite"/>
    </source>
</evidence>
<dbReference type="Pfam" id="PF17877">
    <property type="entry name" value="Dis3l2_C_term"/>
    <property type="match status" value="1"/>
</dbReference>
<dbReference type="SUPFAM" id="SSF50249">
    <property type="entry name" value="Nucleic acid-binding proteins"/>
    <property type="match status" value="3"/>
</dbReference>
<reference evidence="12 13" key="1">
    <citation type="journal article" date="2007" name="Science">
        <title>Sea anemone genome reveals ancestral eumetazoan gene repertoire and genomic organization.</title>
        <authorList>
            <person name="Putnam N.H."/>
            <person name="Srivastava M."/>
            <person name="Hellsten U."/>
            <person name="Dirks B."/>
            <person name="Chapman J."/>
            <person name="Salamov A."/>
            <person name="Terry A."/>
            <person name="Shapiro H."/>
            <person name="Lindquist E."/>
            <person name="Kapitonov V.V."/>
            <person name="Jurka J."/>
            <person name="Genikhovich G."/>
            <person name="Grigoriev I.V."/>
            <person name="Lucas S.M."/>
            <person name="Steele R.E."/>
            <person name="Finnerty J.R."/>
            <person name="Technau U."/>
            <person name="Martindale M.Q."/>
            <person name="Rokhsar D.S."/>
        </authorList>
    </citation>
    <scope>NUCLEOTIDE SEQUENCE [LARGE SCALE GENOMIC DNA]</scope>
    <source>
        <strain evidence="13">CH2 X CH6</strain>
    </source>
</reference>
<keyword evidence="4" id="KW-0540">Nuclease</keyword>
<feature type="non-terminal residue" evidence="12">
    <location>
        <position position="766"/>
    </location>
</feature>
<dbReference type="PROSITE" id="PS01175">
    <property type="entry name" value="RIBONUCLEASE_II"/>
    <property type="match status" value="1"/>
</dbReference>
<accession>A7S1B6</accession>
<dbReference type="HOGENOM" id="CLU_002333_5_2_1"/>
<dbReference type="Gene3D" id="2.40.50.690">
    <property type="match status" value="1"/>
</dbReference>
<comment type="similarity">
    <text evidence="2">Belongs to the RNR ribonuclease family.</text>
</comment>
<dbReference type="EMBL" id="DS469564">
    <property type="protein sequence ID" value="EDO42429.1"/>
    <property type="molecule type" value="Genomic_DNA"/>
</dbReference>
<feature type="region of interest" description="Disordered" evidence="10">
    <location>
        <begin position="1"/>
        <end position="20"/>
    </location>
</feature>
<dbReference type="GO" id="GO:0000175">
    <property type="term" value="F:3'-5'-RNA exonuclease activity"/>
    <property type="evidence" value="ECO:0000318"/>
    <property type="project" value="GO_Central"/>
</dbReference>
<evidence type="ECO:0000259" key="11">
    <source>
        <dbReference type="SMART" id="SM00955"/>
    </source>
</evidence>
<dbReference type="STRING" id="45351.A7S1B6"/>
<dbReference type="InterPro" id="IPR022966">
    <property type="entry name" value="RNase_II/R_CS"/>
</dbReference>
<evidence type="ECO:0000256" key="6">
    <source>
        <dbReference type="ARBA" id="ARBA00022801"/>
    </source>
</evidence>
<dbReference type="Proteomes" id="UP000001593">
    <property type="component" value="Unassembled WGS sequence"/>
</dbReference>
<protein>
    <recommendedName>
        <fullName evidence="11">RNB domain-containing protein</fullName>
    </recommendedName>
</protein>
<evidence type="ECO:0000256" key="5">
    <source>
        <dbReference type="ARBA" id="ARBA00022723"/>
    </source>
</evidence>
<dbReference type="InParanoid" id="A7S1B6"/>
<dbReference type="PhylomeDB" id="A7S1B6"/>
<dbReference type="PANTHER" id="PTHR23355">
    <property type="entry name" value="RIBONUCLEASE"/>
    <property type="match status" value="1"/>
</dbReference>
<organism evidence="12 13">
    <name type="scientific">Nematostella vectensis</name>
    <name type="common">Starlet sea anemone</name>
    <dbReference type="NCBI Taxonomy" id="45351"/>
    <lineage>
        <taxon>Eukaryota</taxon>
        <taxon>Metazoa</taxon>
        <taxon>Cnidaria</taxon>
        <taxon>Anthozoa</taxon>
        <taxon>Hexacorallia</taxon>
        <taxon>Actiniaria</taxon>
        <taxon>Edwardsiidae</taxon>
        <taxon>Nematostella</taxon>
    </lineage>
</organism>
<dbReference type="GO" id="GO:0000932">
    <property type="term" value="C:P-body"/>
    <property type="evidence" value="ECO:0000318"/>
    <property type="project" value="GO_Central"/>
</dbReference>
<evidence type="ECO:0000256" key="8">
    <source>
        <dbReference type="ARBA" id="ARBA00022842"/>
    </source>
</evidence>
<dbReference type="Pfam" id="PF17849">
    <property type="entry name" value="OB_Dis3"/>
    <property type="match status" value="1"/>
</dbReference>
<dbReference type="PANTHER" id="PTHR23355:SF9">
    <property type="entry name" value="DIS3-LIKE EXONUCLEASE 2"/>
    <property type="match status" value="1"/>
</dbReference>
<name>A7S1B6_NEMVE</name>
<dbReference type="GO" id="GO:0010587">
    <property type="term" value="P:miRNA catabolic process"/>
    <property type="evidence" value="ECO:0000318"/>
    <property type="project" value="GO_Central"/>
</dbReference>
<evidence type="ECO:0000256" key="2">
    <source>
        <dbReference type="ARBA" id="ARBA00005785"/>
    </source>
</evidence>
<keyword evidence="8" id="KW-0460">Magnesium</keyword>
<dbReference type="InterPro" id="IPR033771">
    <property type="entry name" value="Rrp44_CSD1"/>
</dbReference>
<feature type="region of interest" description="Disordered" evidence="10">
    <location>
        <begin position="106"/>
        <end position="139"/>
    </location>
</feature>
<dbReference type="InterPro" id="IPR041093">
    <property type="entry name" value="Dis3l2-like_C"/>
</dbReference>
<comment type="subcellular location">
    <subcellularLocation>
        <location evidence="1">Cytoplasm</location>
    </subcellularLocation>
</comment>
<dbReference type="InterPro" id="IPR012340">
    <property type="entry name" value="NA-bd_OB-fold"/>
</dbReference>
<keyword evidence="3" id="KW-0963">Cytoplasm</keyword>
<evidence type="ECO:0000256" key="9">
    <source>
        <dbReference type="ARBA" id="ARBA00022884"/>
    </source>
</evidence>
<keyword evidence="9" id="KW-0694">RNA-binding</keyword>
<dbReference type="InterPro" id="IPR050180">
    <property type="entry name" value="RNR_Ribonuclease"/>
</dbReference>
<dbReference type="OMA" id="YCKSIAG"/>
<dbReference type="Pfam" id="PF17216">
    <property type="entry name" value="Rrp44_CSD1"/>
    <property type="match status" value="1"/>
</dbReference>
<dbReference type="OrthoDB" id="372421at2759"/>
<keyword evidence="5" id="KW-0479">Metal-binding</keyword>
<dbReference type="KEGG" id="nve:5514308"/>
<feature type="compositionally biased region" description="Basic and acidic residues" evidence="10">
    <location>
        <begin position="127"/>
        <end position="138"/>
    </location>
</feature>
<evidence type="ECO:0000256" key="4">
    <source>
        <dbReference type="ARBA" id="ARBA00022722"/>
    </source>
</evidence>
<keyword evidence="13" id="KW-1185">Reference proteome</keyword>
<evidence type="ECO:0000313" key="12">
    <source>
        <dbReference type="EMBL" id="EDO42429.1"/>
    </source>
</evidence>
<dbReference type="HAMAP" id="MF_03045">
    <property type="entry name" value="DIS3L2"/>
    <property type="match status" value="1"/>
</dbReference>
<evidence type="ECO:0000313" key="13">
    <source>
        <dbReference type="Proteomes" id="UP000001593"/>
    </source>
</evidence>
<dbReference type="Gene3D" id="2.40.50.700">
    <property type="match status" value="1"/>
</dbReference>
<dbReference type="GO" id="GO:0046872">
    <property type="term" value="F:metal ion binding"/>
    <property type="evidence" value="ECO:0007669"/>
    <property type="project" value="UniProtKB-KW"/>
</dbReference>
<feature type="compositionally biased region" description="Polar residues" evidence="10">
    <location>
        <begin position="114"/>
        <end position="126"/>
    </location>
</feature>
<dbReference type="FunFam" id="2.40.50.690:FF:000007">
    <property type="entry name" value="DIS3-like exonuclease 2"/>
    <property type="match status" value="1"/>
</dbReference>
<proteinExistence type="inferred from homology"/>
<dbReference type="AlphaFoldDB" id="A7S1B6"/>
<dbReference type="InterPro" id="IPR001900">
    <property type="entry name" value="RNase_II/R"/>
</dbReference>
<dbReference type="GO" id="GO:0006402">
    <property type="term" value="P:mRNA catabolic process"/>
    <property type="evidence" value="ECO:0000318"/>
    <property type="project" value="GO_Central"/>
</dbReference>
<keyword evidence="6" id="KW-0378">Hydrolase</keyword>
<evidence type="ECO:0000256" key="7">
    <source>
        <dbReference type="ARBA" id="ARBA00022839"/>
    </source>
</evidence>
<dbReference type="eggNOG" id="KOG2102">
    <property type="taxonomic scope" value="Eukaryota"/>
</dbReference>
<evidence type="ECO:0000256" key="3">
    <source>
        <dbReference type="ARBA" id="ARBA00022490"/>
    </source>
</evidence>
<dbReference type="InterPro" id="IPR041505">
    <property type="entry name" value="Dis3_CSD2"/>
</dbReference>
<sequence length="766" mass="86618">DSFGQTPNKGGTPGKNSSPRKYKCYEKYWSLESVSDGLKRGELLKGALRISKRNFEMAWVSVAGQKRDVYLEGVLARNRALDGDIVALNISPRNKWKLMKHEYDAHGASHEGNKTPSKGGTTPHTPESSKNKQRKNEEIPDAYLQQTAHVVYIIEKKHTRAASGNLKPFQYNQGDVPDGLFSPSDSRLPRMRIPHAKCPLGFFDRPQDFASTLFVGRITEWPENAPMDNFFATGEISRSLGEAGEIEPETQGIFFEYGIDPGPFPDEALDCLPKETPWSIPETEFAHRRDFRDECVFTIDPLTARDLDDALHCKRLSDGLIEVGVHIADVSFFVKTGTPLDDIAQERATSTYMVQTVVPMLPRRLCEELCSLNPDEDRLTFSVVWIMTDQGEIKSDWKGRGIIRSRVKMAYEHAQEMIDKPNKKWSDSELPPIAEGTDVSEIVKRVNLLAKIARQLRRNRFENGALRLDQVKLQFDLDKETGMPIGYHVYQQRESNKLIEEFMLLANMTVAHHIYKAFPDMALLRRHPKPHEKQMEDLLELCRNLGIKYNANSSKSIQVSLAQFPSGSAQHEILVQLTMKPMKNALYFCAGTVEEEEYGHYALSVPLYTHFTSPIRRYADVIVHRLLAASLELAEPLDKDAVDVDSIAGHCNDCKLAAKTAGELSSELFFAIFVRECGPLEEDGYVLGIMDMSFDVFVPALGVTKRIYCKFCPGVKRYVPYDRKEQVQPEITLVWATGTEKKPGKDVKQVLHIFSKVHVILTTEST</sequence>